<evidence type="ECO:0000313" key="2">
    <source>
        <dbReference type="EMBL" id="KAK5607942.1"/>
    </source>
</evidence>
<comment type="caution">
    <text evidence="2">The sequence shown here is derived from an EMBL/GenBank/DDBJ whole genome shotgun (WGS) entry which is preliminary data.</text>
</comment>
<evidence type="ECO:0000256" key="1">
    <source>
        <dbReference type="SAM" id="MobiDB-lite"/>
    </source>
</evidence>
<proteinExistence type="predicted"/>
<feature type="compositionally biased region" description="Basic and acidic residues" evidence="1">
    <location>
        <begin position="58"/>
        <end position="70"/>
    </location>
</feature>
<keyword evidence="3" id="KW-1185">Reference proteome</keyword>
<reference evidence="2 3" key="1">
    <citation type="submission" date="2021-06" db="EMBL/GenBank/DDBJ databases">
        <authorList>
            <person name="Palmer J.M."/>
        </authorList>
    </citation>
    <scope>NUCLEOTIDE SEQUENCE [LARGE SCALE GENOMIC DNA]</scope>
    <source>
        <strain evidence="2 3">MEX-2019</strain>
        <tissue evidence="2">Muscle</tissue>
    </source>
</reference>
<dbReference type="AlphaFoldDB" id="A0AAV9RGC5"/>
<evidence type="ECO:0000313" key="3">
    <source>
        <dbReference type="Proteomes" id="UP001311232"/>
    </source>
</evidence>
<gene>
    <name evidence="2" type="ORF">CRENBAI_008174</name>
</gene>
<feature type="compositionally biased region" description="Polar residues" evidence="1">
    <location>
        <begin position="26"/>
        <end position="35"/>
    </location>
</feature>
<dbReference type="Proteomes" id="UP001311232">
    <property type="component" value="Unassembled WGS sequence"/>
</dbReference>
<name>A0AAV9RGC5_9TELE</name>
<accession>A0AAV9RGC5</accession>
<protein>
    <submittedName>
        <fullName evidence="2">Uncharacterized protein</fullName>
    </submittedName>
</protein>
<organism evidence="2 3">
    <name type="scientific">Crenichthys baileyi</name>
    <name type="common">White River springfish</name>
    <dbReference type="NCBI Taxonomy" id="28760"/>
    <lineage>
        <taxon>Eukaryota</taxon>
        <taxon>Metazoa</taxon>
        <taxon>Chordata</taxon>
        <taxon>Craniata</taxon>
        <taxon>Vertebrata</taxon>
        <taxon>Euteleostomi</taxon>
        <taxon>Actinopterygii</taxon>
        <taxon>Neopterygii</taxon>
        <taxon>Teleostei</taxon>
        <taxon>Neoteleostei</taxon>
        <taxon>Acanthomorphata</taxon>
        <taxon>Ovalentaria</taxon>
        <taxon>Atherinomorphae</taxon>
        <taxon>Cyprinodontiformes</taxon>
        <taxon>Goodeidae</taxon>
        <taxon>Crenichthys</taxon>
    </lineage>
</organism>
<dbReference type="EMBL" id="JAHHUM010001898">
    <property type="protein sequence ID" value="KAK5607942.1"/>
    <property type="molecule type" value="Genomic_DNA"/>
</dbReference>
<sequence length="135" mass="14261">MAIGIQRAVTRRAAIGAVERKGEESGSVSSKQNLGTRKGAIVTQDSDVKGWIHFLSGETREGPHRREEGQKTGSRRQQPKPEAFPGQPRDIVSPACPGPSPGSGLLPVGHPWNLPEGGIQEATDTDARATSTDAS</sequence>
<feature type="region of interest" description="Disordered" evidence="1">
    <location>
        <begin position="16"/>
        <end position="135"/>
    </location>
</feature>